<dbReference type="EMBL" id="CM000627">
    <property type="protein sequence ID" value="EEC43782.1"/>
    <property type="molecule type" value="Genomic_DNA"/>
</dbReference>
<dbReference type="GeneID" id="7198569"/>
<proteinExistence type="predicted"/>
<keyword evidence="2" id="KW-1185">Reference proteome</keyword>
<gene>
    <name evidence="1" type="ORF">PHATRDRAFT_40645</name>
</gene>
<dbReference type="KEGG" id="pti:PHATRDRAFT_40645"/>
<dbReference type="RefSeq" id="XP_002184723.1">
    <property type="nucleotide sequence ID" value="XM_002184687.1"/>
</dbReference>
<sequence length="386" mass="42929">MSLFLSLAGASSSVHISKALLVLIVIQWIVFAKLSKRPTSATLIERRHGASGVQTTVFEPAKVQAKVTQVDNECKSFAPISEVMNQESEPEIDGVAFMILKKRPYWFFKRYNALLDSALATVPNTWAIQLFVNQDWFENTLLPNQYGVRRHVLDNPRVIVKDLPLRLQNNKPGPITEDRWIWDNIVNATTATTETTDYFPVVHFHGGGSFCANSKMSYADLRNARIDFIGPPSTTFGGMGGLGGGYFYQNRYAALAVYDYSKRSHLSSDDHIRIMLDMTRKGIANFTIATPEQTFAFGGTSNLDSAEGRLLTNLTDWGPMVVEGVQYDISREAREHIWKVCPESKNFYPGVTRTACVGDHVDPISCARAYNILPVNCSSGSEASLP</sequence>
<dbReference type="PaxDb" id="2850-Phatr40645"/>
<dbReference type="Proteomes" id="UP000000759">
    <property type="component" value="Chromosome 25"/>
</dbReference>
<organism evidence="1 2">
    <name type="scientific">Phaeodactylum tricornutum (strain CCAP 1055/1)</name>
    <dbReference type="NCBI Taxonomy" id="556484"/>
    <lineage>
        <taxon>Eukaryota</taxon>
        <taxon>Sar</taxon>
        <taxon>Stramenopiles</taxon>
        <taxon>Ochrophyta</taxon>
        <taxon>Bacillariophyta</taxon>
        <taxon>Bacillariophyceae</taxon>
        <taxon>Bacillariophycidae</taxon>
        <taxon>Naviculales</taxon>
        <taxon>Phaeodactylaceae</taxon>
        <taxon>Phaeodactylum</taxon>
    </lineage>
</organism>
<reference evidence="2" key="2">
    <citation type="submission" date="2008-08" db="EMBL/GenBank/DDBJ databases">
        <authorList>
            <consortium name="Diatom Consortium"/>
            <person name="Grigoriev I."/>
            <person name="Grimwood J."/>
            <person name="Kuo A."/>
            <person name="Otillar R.P."/>
            <person name="Salamov A."/>
            <person name="Detter J.C."/>
            <person name="Lindquist E."/>
            <person name="Shapiro H."/>
            <person name="Lucas S."/>
            <person name="Glavina del Rio T."/>
            <person name="Pitluck S."/>
            <person name="Rokhsar D."/>
            <person name="Bowler C."/>
        </authorList>
    </citation>
    <scope>GENOME REANNOTATION</scope>
    <source>
        <strain evidence="2">CCAP 1055/1</strain>
    </source>
</reference>
<dbReference type="HOGENOM" id="CLU_716609_0_0_1"/>
<dbReference type="AlphaFoldDB" id="B7GC11"/>
<reference evidence="1 2" key="1">
    <citation type="journal article" date="2008" name="Nature">
        <title>The Phaeodactylum genome reveals the evolutionary history of diatom genomes.</title>
        <authorList>
            <person name="Bowler C."/>
            <person name="Allen A.E."/>
            <person name="Badger J.H."/>
            <person name="Grimwood J."/>
            <person name="Jabbari K."/>
            <person name="Kuo A."/>
            <person name="Maheswari U."/>
            <person name="Martens C."/>
            <person name="Maumus F."/>
            <person name="Otillar R.P."/>
            <person name="Rayko E."/>
            <person name="Salamov A."/>
            <person name="Vandepoele K."/>
            <person name="Beszteri B."/>
            <person name="Gruber A."/>
            <person name="Heijde M."/>
            <person name="Katinka M."/>
            <person name="Mock T."/>
            <person name="Valentin K."/>
            <person name="Verret F."/>
            <person name="Berges J.A."/>
            <person name="Brownlee C."/>
            <person name="Cadoret J.P."/>
            <person name="Chiovitti A."/>
            <person name="Choi C.J."/>
            <person name="Coesel S."/>
            <person name="De Martino A."/>
            <person name="Detter J.C."/>
            <person name="Durkin C."/>
            <person name="Falciatore A."/>
            <person name="Fournet J."/>
            <person name="Haruta M."/>
            <person name="Huysman M.J."/>
            <person name="Jenkins B.D."/>
            <person name="Jiroutova K."/>
            <person name="Jorgensen R.E."/>
            <person name="Joubert Y."/>
            <person name="Kaplan A."/>
            <person name="Kroger N."/>
            <person name="Kroth P.G."/>
            <person name="La Roche J."/>
            <person name="Lindquist E."/>
            <person name="Lommer M."/>
            <person name="Martin-Jezequel V."/>
            <person name="Lopez P.J."/>
            <person name="Lucas S."/>
            <person name="Mangogna M."/>
            <person name="McGinnis K."/>
            <person name="Medlin L.K."/>
            <person name="Montsant A."/>
            <person name="Oudot-Le Secq M.P."/>
            <person name="Napoli C."/>
            <person name="Obornik M."/>
            <person name="Parker M.S."/>
            <person name="Petit J.L."/>
            <person name="Porcel B.M."/>
            <person name="Poulsen N."/>
            <person name="Robison M."/>
            <person name="Rychlewski L."/>
            <person name="Rynearson T.A."/>
            <person name="Schmutz J."/>
            <person name="Shapiro H."/>
            <person name="Siaut M."/>
            <person name="Stanley M."/>
            <person name="Sussman M.R."/>
            <person name="Taylor A.R."/>
            <person name="Vardi A."/>
            <person name="von Dassow P."/>
            <person name="Vyverman W."/>
            <person name="Willis A."/>
            <person name="Wyrwicz L.S."/>
            <person name="Rokhsar D.S."/>
            <person name="Weissenbach J."/>
            <person name="Armbrust E.V."/>
            <person name="Green B.R."/>
            <person name="Van de Peer Y."/>
            <person name="Grigoriev I.V."/>
        </authorList>
    </citation>
    <scope>NUCLEOTIDE SEQUENCE [LARGE SCALE GENOMIC DNA]</scope>
    <source>
        <strain evidence="1 2">CCAP 1055/1</strain>
    </source>
</reference>
<evidence type="ECO:0000313" key="2">
    <source>
        <dbReference type="Proteomes" id="UP000000759"/>
    </source>
</evidence>
<dbReference type="InParanoid" id="B7GC11"/>
<protein>
    <submittedName>
        <fullName evidence="1">Uncharacterized protein</fullName>
    </submittedName>
</protein>
<accession>B7GC11</accession>
<name>B7GC11_PHATC</name>
<evidence type="ECO:0000313" key="1">
    <source>
        <dbReference type="EMBL" id="EEC43782.1"/>
    </source>
</evidence>